<dbReference type="InterPro" id="IPR011965">
    <property type="entry name" value="PaaX_trns_reg"/>
</dbReference>
<evidence type="ECO:0000313" key="6">
    <source>
        <dbReference type="Proteomes" id="UP000309128"/>
    </source>
</evidence>
<keyword evidence="6" id="KW-1185">Reference proteome</keyword>
<comment type="caution">
    <text evidence="5">The sequence shown here is derived from an EMBL/GenBank/DDBJ whole genome shotgun (WGS) entry which is preliminary data.</text>
</comment>
<accession>A0A5S4FXY6</accession>
<dbReference type="PANTHER" id="PTHR30319">
    <property type="entry name" value="PHENYLACETIC ACID REGULATOR-RELATED TRANSCRIPTIONAL REPRESSOR"/>
    <property type="match status" value="1"/>
</dbReference>
<dbReference type="PANTHER" id="PTHR30319:SF1">
    <property type="entry name" value="TRANSCRIPTIONAL REPRESSOR PAAX"/>
    <property type="match status" value="1"/>
</dbReference>
<feature type="domain" description="Transcriptional repressor PaaX-like central Cas2-like" evidence="4">
    <location>
        <begin position="129"/>
        <end position="209"/>
    </location>
</feature>
<proteinExistence type="predicted"/>
<evidence type="ECO:0000313" key="5">
    <source>
        <dbReference type="EMBL" id="TMR25134.1"/>
    </source>
</evidence>
<evidence type="ECO:0000259" key="2">
    <source>
        <dbReference type="Pfam" id="PF07848"/>
    </source>
</evidence>
<evidence type="ECO:0000259" key="3">
    <source>
        <dbReference type="Pfam" id="PF08223"/>
    </source>
</evidence>
<dbReference type="InterPro" id="IPR013225">
    <property type="entry name" value="PaaX_C"/>
</dbReference>
<dbReference type="Gene3D" id="1.20.58.1460">
    <property type="match status" value="1"/>
</dbReference>
<feature type="domain" description="Transcriptional repressor PaaX-like C-terminal" evidence="3">
    <location>
        <begin position="215"/>
        <end position="296"/>
    </location>
</feature>
<dbReference type="EMBL" id="VCKY01000004">
    <property type="protein sequence ID" value="TMR25134.1"/>
    <property type="molecule type" value="Genomic_DNA"/>
</dbReference>
<dbReference type="AlphaFoldDB" id="A0A5S4FXY6"/>
<dbReference type="InterPro" id="IPR036388">
    <property type="entry name" value="WH-like_DNA-bd_sf"/>
</dbReference>
<organism evidence="5 6">
    <name type="scientific">Nonomuraea turkmeniaca</name>
    <dbReference type="NCBI Taxonomy" id="103838"/>
    <lineage>
        <taxon>Bacteria</taxon>
        <taxon>Bacillati</taxon>
        <taxon>Actinomycetota</taxon>
        <taxon>Actinomycetes</taxon>
        <taxon>Streptosporangiales</taxon>
        <taxon>Streptosporangiaceae</taxon>
        <taxon>Nonomuraea</taxon>
    </lineage>
</organism>
<dbReference type="Pfam" id="PF07848">
    <property type="entry name" value="PaaX"/>
    <property type="match status" value="1"/>
</dbReference>
<evidence type="ECO:0000256" key="1">
    <source>
        <dbReference type="SAM" id="MobiDB-lite"/>
    </source>
</evidence>
<dbReference type="InterPro" id="IPR048846">
    <property type="entry name" value="PaaX-like_central"/>
</dbReference>
<dbReference type="OrthoDB" id="2270427at2"/>
<reference evidence="5 6" key="1">
    <citation type="submission" date="2019-05" db="EMBL/GenBank/DDBJ databases">
        <title>Draft genome sequence of Nonomuraea turkmeniaca DSM 43926.</title>
        <authorList>
            <person name="Saricaoglu S."/>
            <person name="Isik K."/>
        </authorList>
    </citation>
    <scope>NUCLEOTIDE SEQUENCE [LARGE SCALE GENOMIC DNA]</scope>
    <source>
        <strain evidence="5 6">DSM 43926</strain>
    </source>
</reference>
<name>A0A5S4FXY6_9ACTN</name>
<dbReference type="InterPro" id="IPR012906">
    <property type="entry name" value="PaaX-like_N"/>
</dbReference>
<dbReference type="PIRSF" id="PIRSF020623">
    <property type="entry name" value="PaaX"/>
    <property type="match status" value="1"/>
</dbReference>
<protein>
    <submittedName>
        <fullName evidence="5">PaaX family transcriptional regulator</fullName>
    </submittedName>
</protein>
<gene>
    <name evidence="5" type="ORF">ETD86_01945</name>
</gene>
<dbReference type="Proteomes" id="UP000309128">
    <property type="component" value="Unassembled WGS sequence"/>
</dbReference>
<dbReference type="Gene3D" id="3.30.70.2650">
    <property type="match status" value="1"/>
</dbReference>
<dbReference type="Pfam" id="PF08223">
    <property type="entry name" value="PaaX_C"/>
    <property type="match status" value="1"/>
</dbReference>
<evidence type="ECO:0000259" key="4">
    <source>
        <dbReference type="Pfam" id="PF20803"/>
    </source>
</evidence>
<feature type="region of interest" description="Disordered" evidence="1">
    <location>
        <begin position="1"/>
        <end position="36"/>
    </location>
</feature>
<sequence length="307" mass="34621">MRLTSETDDRRADVAPREARTETGTETGRTVDRQRDKASASARSLLLTVLGEFVLPRHGEVWTGTLVTALGALGVEEKSARQALSRTAAEGLLASVRHGRKVRWTLTEAGDRLLREGTERIYGFMRGPHGWDGRWLVLTAGVPETQRQLRHRLRTKLTWLGLGSPSPTLWVVPDASKEAAVRDVIRELDLADRAYAWTGPSASIGDTAKLINAAWDLDDVEKRYLDFIEHFEGLAVESGRDAFVNQVLLIQEWRRFPFLDPDLPAELLEHDWPGPRAAAVFHDRHNRWHRRAQAEWDRMDEGAAARS</sequence>
<dbReference type="GO" id="GO:0006351">
    <property type="term" value="P:DNA-templated transcription"/>
    <property type="evidence" value="ECO:0007669"/>
    <property type="project" value="InterPro"/>
</dbReference>
<dbReference type="RefSeq" id="WP_138664324.1">
    <property type="nucleotide sequence ID" value="NZ_VCKY01000004.1"/>
</dbReference>
<dbReference type="Pfam" id="PF20803">
    <property type="entry name" value="PaaX_M"/>
    <property type="match status" value="1"/>
</dbReference>
<dbReference type="Gene3D" id="1.10.10.10">
    <property type="entry name" value="Winged helix-like DNA-binding domain superfamily/Winged helix DNA-binding domain"/>
    <property type="match status" value="1"/>
</dbReference>
<feature type="domain" description="Transcriptional repressor PaaX-like N-terminal" evidence="2">
    <location>
        <begin position="41"/>
        <end position="110"/>
    </location>
</feature>